<name>A0ABW8IPN6_9GAMM</name>
<feature type="chain" id="PRO_5045184322" evidence="1">
    <location>
        <begin position="22"/>
        <end position="341"/>
    </location>
</feature>
<reference evidence="2 3" key="1">
    <citation type="submission" date="2020-10" db="EMBL/GenBank/DDBJ databases">
        <title>Phylogeny of dyella-like bacteria.</title>
        <authorList>
            <person name="Fu J."/>
        </authorList>
    </citation>
    <scope>NUCLEOTIDE SEQUENCE [LARGE SCALE GENOMIC DNA]</scope>
    <source>
        <strain evidence="2 3">DHG40</strain>
    </source>
</reference>
<accession>A0ABW8IPN6</accession>
<sequence length="341" mass="35976">MRGRRLFVLTLACVLSASAVAATPQAASDAAKSTQARQNALVAFQNDLIHVLAPSGDADRLLAAALMARPLPNPSKLNSFHAMIERASRADNAGPAVTWARLADCSPDTQSCPNSDAVTQLVQQAPDNAAVWLVKLSQDVGTLKKDDARQDLAKAASAKLYDDYSGAALKALANAATVLPPPNATLDPNSDAGANGVQMLIAFGSAAGMPQPALRDTATYCEAQAPKDSSVKNDCLKLGQLLEWGSSPLARSLGLHLREVLNADASQQEDARNARRNLVWQVQNFAELSLRAQTDKAQAQHLLALARSGGTQMSLVLAALHDAGLPTDAPTDWQPHKAENE</sequence>
<proteinExistence type="predicted"/>
<organism evidence="2 3">
    <name type="scientific">Dyella humi</name>
    <dbReference type="NCBI Taxonomy" id="1770547"/>
    <lineage>
        <taxon>Bacteria</taxon>
        <taxon>Pseudomonadati</taxon>
        <taxon>Pseudomonadota</taxon>
        <taxon>Gammaproteobacteria</taxon>
        <taxon>Lysobacterales</taxon>
        <taxon>Rhodanobacteraceae</taxon>
        <taxon>Dyella</taxon>
    </lineage>
</organism>
<dbReference type="Proteomes" id="UP001620409">
    <property type="component" value="Unassembled WGS sequence"/>
</dbReference>
<dbReference type="RefSeq" id="WP_380015781.1">
    <property type="nucleotide sequence ID" value="NZ_JADIKI010000023.1"/>
</dbReference>
<comment type="caution">
    <text evidence="2">The sequence shown here is derived from an EMBL/GenBank/DDBJ whole genome shotgun (WGS) entry which is preliminary data.</text>
</comment>
<gene>
    <name evidence="2" type="ORF">ISP18_18795</name>
</gene>
<feature type="signal peptide" evidence="1">
    <location>
        <begin position="1"/>
        <end position="21"/>
    </location>
</feature>
<keyword evidence="1" id="KW-0732">Signal</keyword>
<dbReference type="EMBL" id="JADIKI010000023">
    <property type="protein sequence ID" value="MFK2856664.1"/>
    <property type="molecule type" value="Genomic_DNA"/>
</dbReference>
<keyword evidence="3" id="KW-1185">Reference proteome</keyword>
<evidence type="ECO:0000256" key="1">
    <source>
        <dbReference type="SAM" id="SignalP"/>
    </source>
</evidence>
<evidence type="ECO:0000313" key="3">
    <source>
        <dbReference type="Proteomes" id="UP001620409"/>
    </source>
</evidence>
<protein>
    <submittedName>
        <fullName evidence="2">Uncharacterized protein</fullName>
    </submittedName>
</protein>
<evidence type="ECO:0000313" key="2">
    <source>
        <dbReference type="EMBL" id="MFK2856664.1"/>
    </source>
</evidence>